<name>A6WWQ2_BRUA4</name>
<keyword evidence="2" id="KW-1185">Reference proteome</keyword>
<reference evidence="1 2" key="1">
    <citation type="journal article" date="2011" name="J. Bacteriol.">
        <title>Genome of Ochrobactrum anthropi ATCC 49188 T, a versatile opportunistic pathogen and symbiont of several eukaryotic hosts.</title>
        <authorList>
            <person name="Chain P.S."/>
            <person name="Lang D.M."/>
            <person name="Comerci D.J."/>
            <person name="Malfatti S.A."/>
            <person name="Vergez L.M."/>
            <person name="Shin M."/>
            <person name="Ugalde R.A."/>
            <person name="Garcia E."/>
            <person name="Tolmasky M.E."/>
        </authorList>
    </citation>
    <scope>NUCLEOTIDE SEQUENCE [LARGE SCALE GENOMIC DNA]</scope>
    <source>
        <strain evidence="2">ATCC 49188 / DSM 6882 / CCUG 24695 / JCM 21032 / LMG 3331 / NBRC 15819 / NCTC 12168 / Alc 37</strain>
    </source>
</reference>
<dbReference type="eggNOG" id="ENOG50301MJ">
    <property type="taxonomic scope" value="Bacteria"/>
</dbReference>
<dbReference type="EMBL" id="CP000758">
    <property type="protein sequence ID" value="ABS13406.1"/>
    <property type="molecule type" value="Genomic_DNA"/>
</dbReference>
<accession>A6WWQ2</accession>
<gene>
    <name evidence="1" type="ordered locus">Oant_0681</name>
</gene>
<dbReference type="HOGENOM" id="CLU_178277_0_0_5"/>
<evidence type="ECO:0000313" key="2">
    <source>
        <dbReference type="Proteomes" id="UP000002301"/>
    </source>
</evidence>
<sequence>MSEGDLLMTSSAAMKNRYLSVIKPTLFLGIALALVSCASLTNPLPKCDGNARRPLNRAMWQWERSSAMPKSKAESIPRFVDERKPSRAFDHLDIDASFGDCED</sequence>
<organism evidence="1 2">
    <name type="scientific">Brucella anthropi (strain ATCC 49188 / DSM 6882 / CCUG 24695 / JCM 21032 / LMG 3331 / NBRC 15819 / NCTC 12168 / Alc 37)</name>
    <name type="common">Ochrobactrum anthropi</name>
    <dbReference type="NCBI Taxonomy" id="439375"/>
    <lineage>
        <taxon>Bacteria</taxon>
        <taxon>Pseudomonadati</taxon>
        <taxon>Pseudomonadota</taxon>
        <taxon>Alphaproteobacteria</taxon>
        <taxon>Hyphomicrobiales</taxon>
        <taxon>Brucellaceae</taxon>
        <taxon>Brucella/Ochrobactrum group</taxon>
        <taxon>Brucella</taxon>
    </lineage>
</organism>
<evidence type="ECO:0008006" key="3">
    <source>
        <dbReference type="Google" id="ProtNLM"/>
    </source>
</evidence>
<dbReference type="AlphaFoldDB" id="A6WWQ2"/>
<protein>
    <recommendedName>
        <fullName evidence="3">Type IV secretion system protein VirB7</fullName>
    </recommendedName>
</protein>
<dbReference type="STRING" id="439375.Oant_0681"/>
<dbReference type="KEGG" id="oan:Oant_0681"/>
<evidence type="ECO:0000313" key="1">
    <source>
        <dbReference type="EMBL" id="ABS13406.1"/>
    </source>
</evidence>
<proteinExistence type="predicted"/>
<dbReference type="Proteomes" id="UP000002301">
    <property type="component" value="Chromosome 1"/>
</dbReference>